<reference evidence="1" key="1">
    <citation type="journal article" date="2020" name="Nature">
        <title>Giant virus diversity and host interactions through global metagenomics.</title>
        <authorList>
            <person name="Schulz F."/>
            <person name="Roux S."/>
            <person name="Paez-Espino D."/>
            <person name="Jungbluth S."/>
            <person name="Walsh D.A."/>
            <person name="Denef V.J."/>
            <person name="McMahon K.D."/>
            <person name="Konstantinidis K.T."/>
            <person name="Eloe-Fadrosh E.A."/>
            <person name="Kyrpides N.C."/>
            <person name="Woyke T."/>
        </authorList>
    </citation>
    <scope>NUCLEOTIDE SEQUENCE</scope>
    <source>
        <strain evidence="1">GVMAG-S-1016704-121</strain>
    </source>
</reference>
<name>A0A6C0LRZ1_9ZZZZ</name>
<proteinExistence type="predicted"/>
<sequence>MTTTVAVPQMPFWSRETPPENVSKILGDDMMYCIMKHVIGNNAKYESKRQALCDNLIGDYELIRNVMQPYFQRFNVTIVALRDENRLDANSIHAANDELLDISYSFFSEYERLLDFFKTNPDVINDTFNYDTPLARFQALGNESVSRLESLSEGLFAIYMEY</sequence>
<organism evidence="1">
    <name type="scientific">viral metagenome</name>
    <dbReference type="NCBI Taxonomy" id="1070528"/>
    <lineage>
        <taxon>unclassified sequences</taxon>
        <taxon>metagenomes</taxon>
        <taxon>organismal metagenomes</taxon>
    </lineage>
</organism>
<dbReference type="EMBL" id="MN740559">
    <property type="protein sequence ID" value="QHU33636.1"/>
    <property type="molecule type" value="Genomic_DNA"/>
</dbReference>
<accession>A0A6C0LRZ1</accession>
<evidence type="ECO:0000313" key="1">
    <source>
        <dbReference type="EMBL" id="QHU33636.1"/>
    </source>
</evidence>
<dbReference type="AlphaFoldDB" id="A0A6C0LRZ1"/>
<protein>
    <submittedName>
        <fullName evidence="1">Uncharacterized protein</fullName>
    </submittedName>
</protein>